<dbReference type="GeneID" id="26248780"/>
<feature type="signal peptide" evidence="1">
    <location>
        <begin position="1"/>
        <end position="23"/>
    </location>
</feature>
<keyword evidence="1" id="KW-0732">Signal</keyword>
<reference evidence="2 3" key="1">
    <citation type="journal article" date="2013" name="PLoS Genet.">
        <title>Comparative genome structure, secondary metabolite, and effector coding capacity across Cochliobolus pathogens.</title>
        <authorList>
            <person name="Condon B.J."/>
            <person name="Leng Y."/>
            <person name="Wu D."/>
            <person name="Bushley K.E."/>
            <person name="Ohm R.A."/>
            <person name="Otillar R."/>
            <person name="Martin J."/>
            <person name="Schackwitz W."/>
            <person name="Grimwood J."/>
            <person name="MohdZainudin N."/>
            <person name="Xue C."/>
            <person name="Wang R."/>
            <person name="Manning V.A."/>
            <person name="Dhillon B."/>
            <person name="Tu Z.J."/>
            <person name="Steffenson B.J."/>
            <person name="Salamov A."/>
            <person name="Sun H."/>
            <person name="Lowry S."/>
            <person name="LaButti K."/>
            <person name="Han J."/>
            <person name="Copeland A."/>
            <person name="Lindquist E."/>
            <person name="Barry K."/>
            <person name="Schmutz J."/>
            <person name="Baker S.E."/>
            <person name="Ciuffetti L.M."/>
            <person name="Grigoriev I.V."/>
            <person name="Zhong S."/>
            <person name="Turgeon B.G."/>
        </authorList>
    </citation>
    <scope>NUCLEOTIDE SEQUENCE [LARGE SCALE GENOMIC DNA]</scope>
    <source>
        <strain evidence="2 3">FI3</strain>
    </source>
</reference>
<gene>
    <name evidence="2" type="ORF">COCVIDRAFT_104862</name>
</gene>
<feature type="chain" id="PRO_5004891082" evidence="1">
    <location>
        <begin position="24"/>
        <end position="113"/>
    </location>
</feature>
<dbReference type="HOGENOM" id="CLU_2139329_0_0_1"/>
<dbReference type="Proteomes" id="UP000054337">
    <property type="component" value="Unassembled WGS sequence"/>
</dbReference>
<proteinExistence type="predicted"/>
<dbReference type="AlphaFoldDB" id="W7E9M5"/>
<accession>W7E9M5</accession>
<keyword evidence="3" id="KW-1185">Reference proteome</keyword>
<feature type="non-terminal residue" evidence="2">
    <location>
        <position position="1"/>
    </location>
</feature>
<evidence type="ECO:0000313" key="3">
    <source>
        <dbReference type="Proteomes" id="UP000054337"/>
    </source>
</evidence>
<evidence type="ECO:0000313" key="2">
    <source>
        <dbReference type="EMBL" id="EUN24886.1"/>
    </source>
</evidence>
<dbReference type="RefSeq" id="XP_014554463.1">
    <property type="nucleotide sequence ID" value="XM_014698977.1"/>
</dbReference>
<protein>
    <submittedName>
        <fullName evidence="2">Uncharacterized protein</fullName>
    </submittedName>
</protein>
<name>W7E9M5_BIPV3</name>
<dbReference type="EMBL" id="KI968760">
    <property type="protein sequence ID" value="EUN24886.1"/>
    <property type="molecule type" value="Genomic_DNA"/>
</dbReference>
<dbReference type="OrthoDB" id="289721at2759"/>
<sequence>GQSGDRIMMDLLLDCAIFLPVEANMGNYYQLSGMPLSEVQLDSVVSNGPGNTNTNTQPIAKSLYLQSEDRTPGSITFVRSRMLYAKAALNANGGVRFGLRHIRAFPVSSICTS</sequence>
<organism evidence="2 3">
    <name type="scientific">Bipolaris victoriae (strain FI3)</name>
    <name type="common">Victoria blight of oats agent</name>
    <name type="synonym">Cochliobolus victoriae</name>
    <dbReference type="NCBI Taxonomy" id="930091"/>
    <lineage>
        <taxon>Eukaryota</taxon>
        <taxon>Fungi</taxon>
        <taxon>Dikarya</taxon>
        <taxon>Ascomycota</taxon>
        <taxon>Pezizomycotina</taxon>
        <taxon>Dothideomycetes</taxon>
        <taxon>Pleosporomycetidae</taxon>
        <taxon>Pleosporales</taxon>
        <taxon>Pleosporineae</taxon>
        <taxon>Pleosporaceae</taxon>
        <taxon>Bipolaris</taxon>
    </lineage>
</organism>
<evidence type="ECO:0000256" key="1">
    <source>
        <dbReference type="SAM" id="SignalP"/>
    </source>
</evidence>